<evidence type="ECO:0000256" key="6">
    <source>
        <dbReference type="SAM" id="Coils"/>
    </source>
</evidence>
<comment type="caution">
    <text evidence="10">The sequence shown here is derived from an EMBL/GenBank/DDBJ whole genome shotgun (WGS) entry which is preliminary data.</text>
</comment>
<organism evidence="10 11">
    <name type="scientific">Rotaria magnacalcarata</name>
    <dbReference type="NCBI Taxonomy" id="392030"/>
    <lineage>
        <taxon>Eukaryota</taxon>
        <taxon>Metazoa</taxon>
        <taxon>Spiralia</taxon>
        <taxon>Gnathifera</taxon>
        <taxon>Rotifera</taxon>
        <taxon>Eurotatoria</taxon>
        <taxon>Bdelloidea</taxon>
        <taxon>Philodinida</taxon>
        <taxon>Philodinidae</taxon>
        <taxon>Rotaria</taxon>
    </lineage>
</organism>
<keyword evidence="6" id="KW-0175">Coiled coil</keyword>
<comment type="similarity">
    <text evidence="2">Belongs to the TFIIA subunit 2 family.</text>
</comment>
<feature type="compositionally biased region" description="Basic and acidic residues" evidence="7">
    <location>
        <begin position="1"/>
        <end position="10"/>
    </location>
</feature>
<evidence type="ECO:0000259" key="9">
    <source>
        <dbReference type="Pfam" id="PF02751"/>
    </source>
</evidence>
<dbReference type="Pfam" id="PF02751">
    <property type="entry name" value="TFIIA_gamma_C"/>
    <property type="match status" value="1"/>
</dbReference>
<dbReference type="Proteomes" id="UP000663866">
    <property type="component" value="Unassembled WGS sequence"/>
</dbReference>
<accession>A0A819R5S0</accession>
<comment type="subcellular location">
    <subcellularLocation>
        <location evidence="1">Nucleus</location>
    </subcellularLocation>
</comment>
<dbReference type="InterPro" id="IPR015871">
    <property type="entry name" value="TFIIA_gsu_C"/>
</dbReference>
<dbReference type="Gene3D" id="1.10.287.190">
    <property type="entry name" value="Transcription factor IIA gamma subunit, alpha-helical domain"/>
    <property type="match status" value="1"/>
</dbReference>
<evidence type="ECO:0000256" key="2">
    <source>
        <dbReference type="ARBA" id="ARBA00007675"/>
    </source>
</evidence>
<keyword evidence="4" id="KW-0804">Transcription</keyword>
<dbReference type="InterPro" id="IPR009088">
    <property type="entry name" value="TFIIA_b-brl"/>
</dbReference>
<dbReference type="SUPFAM" id="SSF50784">
    <property type="entry name" value="Transcription factor IIA (TFIIA), beta-barrel domain"/>
    <property type="match status" value="1"/>
</dbReference>
<evidence type="ECO:0000313" key="11">
    <source>
        <dbReference type="Proteomes" id="UP000663866"/>
    </source>
</evidence>
<feature type="region of interest" description="Disordered" evidence="7">
    <location>
        <begin position="1"/>
        <end position="31"/>
    </location>
</feature>
<proteinExistence type="inferred from homology"/>
<dbReference type="EMBL" id="CAJOBG010003039">
    <property type="protein sequence ID" value="CAF4042508.1"/>
    <property type="molecule type" value="Genomic_DNA"/>
</dbReference>
<gene>
    <name evidence="10" type="ORF">OVN521_LOCUS17478</name>
</gene>
<dbReference type="SUPFAM" id="SSF47396">
    <property type="entry name" value="Transcription factor IIA (TFIIA), alpha-helical domain"/>
    <property type="match status" value="1"/>
</dbReference>
<dbReference type="Pfam" id="PF02268">
    <property type="entry name" value="TFIIA_gamma_N"/>
    <property type="match status" value="1"/>
</dbReference>
<dbReference type="PANTHER" id="PTHR10966">
    <property type="entry name" value="TRANSCRIPTION INITIATION FACTOR IIA SUBUNIT 2"/>
    <property type="match status" value="1"/>
</dbReference>
<keyword evidence="3" id="KW-0805">Transcription regulation</keyword>
<feature type="coiled-coil region" evidence="6">
    <location>
        <begin position="106"/>
        <end position="162"/>
    </location>
</feature>
<dbReference type="GO" id="GO:0006367">
    <property type="term" value="P:transcription initiation at RNA polymerase II promoter"/>
    <property type="evidence" value="ECO:0007669"/>
    <property type="project" value="InterPro"/>
</dbReference>
<feature type="region of interest" description="Disordered" evidence="7">
    <location>
        <begin position="299"/>
        <end position="323"/>
    </location>
</feature>
<protein>
    <submittedName>
        <fullName evidence="10">Uncharacterized protein</fullName>
    </submittedName>
</protein>
<sequence>MSDKSSHQYEEIDYSSILPKGASAPPLPNSPVYLENRREVGSMDDDGYLIPSSSNVGLPAQVSQLQAEVTLAMQAAEEKAVAAELAVVARLKVAEAEADARVKVAEAEADARVKVAEARAKVAEAEADARVKVAEAKAEAKVKDLEAKIKSLEAKLTVAVVDKRVAELKEDVVISSLMSSVYQIYRSTTIGLTLHDTLHELVQRQILSSRVVDFIFNVFDEIINEKLIFRSIKEKQETCLSFKGHLLSYRSCDQVWTLLFDSLILTSTKRDSSWKMNLTNQNNKIKIISCPATKLTLSNSEQTTTDKDDSKIKSKSLKKFKSK</sequence>
<dbReference type="AlphaFoldDB" id="A0A819R5S0"/>
<dbReference type="InterPro" id="IPR003194">
    <property type="entry name" value="TFIIA_gsu"/>
</dbReference>
<evidence type="ECO:0000256" key="3">
    <source>
        <dbReference type="ARBA" id="ARBA00023015"/>
    </source>
</evidence>
<evidence type="ECO:0000256" key="7">
    <source>
        <dbReference type="SAM" id="MobiDB-lite"/>
    </source>
</evidence>
<dbReference type="Gene3D" id="2.30.18.10">
    <property type="entry name" value="Transcription factor IIA (TFIIA), beta-barrel domain"/>
    <property type="match status" value="1"/>
</dbReference>
<keyword evidence="11" id="KW-1185">Reference proteome</keyword>
<name>A0A819R5S0_9BILA</name>
<evidence type="ECO:0000313" key="10">
    <source>
        <dbReference type="EMBL" id="CAF4042508.1"/>
    </source>
</evidence>
<dbReference type="InterPro" id="IPR009083">
    <property type="entry name" value="TFIIA_a-hlx"/>
</dbReference>
<reference evidence="10" key="1">
    <citation type="submission" date="2021-02" db="EMBL/GenBank/DDBJ databases">
        <authorList>
            <person name="Nowell W R."/>
        </authorList>
    </citation>
    <scope>NUCLEOTIDE SEQUENCE</scope>
</reference>
<dbReference type="InterPro" id="IPR015872">
    <property type="entry name" value="TFIIA_gsu_N"/>
</dbReference>
<evidence type="ECO:0000259" key="8">
    <source>
        <dbReference type="Pfam" id="PF02268"/>
    </source>
</evidence>
<feature type="domain" description="Transcription initiation factor IIA gamma subunit C-terminal" evidence="9">
    <location>
        <begin position="243"/>
        <end position="292"/>
    </location>
</feature>
<evidence type="ECO:0000256" key="4">
    <source>
        <dbReference type="ARBA" id="ARBA00023163"/>
    </source>
</evidence>
<dbReference type="GO" id="GO:0005672">
    <property type="term" value="C:transcription factor TFIIA complex"/>
    <property type="evidence" value="ECO:0007669"/>
    <property type="project" value="InterPro"/>
</dbReference>
<evidence type="ECO:0000256" key="1">
    <source>
        <dbReference type="ARBA" id="ARBA00004123"/>
    </source>
</evidence>
<keyword evidence="5" id="KW-0539">Nucleus</keyword>
<feature type="compositionally biased region" description="Basic residues" evidence="7">
    <location>
        <begin position="313"/>
        <end position="323"/>
    </location>
</feature>
<evidence type="ECO:0000256" key="5">
    <source>
        <dbReference type="ARBA" id="ARBA00023242"/>
    </source>
</evidence>
<feature type="domain" description="Transcription initiation factor IIA gamma subunit N-terminal" evidence="8">
    <location>
        <begin position="182"/>
        <end position="227"/>
    </location>
</feature>